<protein>
    <recommendedName>
        <fullName evidence="9">Odorant binding protein</fullName>
    </recommendedName>
</protein>
<dbReference type="GO" id="GO:0005549">
    <property type="term" value="F:odorant binding"/>
    <property type="evidence" value="ECO:0007669"/>
    <property type="project" value="InterPro"/>
</dbReference>
<dbReference type="CDD" id="cd23992">
    <property type="entry name" value="PBP_GOBP"/>
    <property type="match status" value="1"/>
</dbReference>
<evidence type="ECO:0000256" key="6">
    <source>
        <dbReference type="SAM" id="SignalP"/>
    </source>
</evidence>
<dbReference type="EMBL" id="JADBJN010000003">
    <property type="protein sequence ID" value="KAG5671961.1"/>
    <property type="molecule type" value="Genomic_DNA"/>
</dbReference>
<dbReference type="OrthoDB" id="5978988at2759"/>
<dbReference type="InterPro" id="IPR006170">
    <property type="entry name" value="PBP/GOBP"/>
</dbReference>
<organism evidence="7 8">
    <name type="scientific">Polypedilum vanderplanki</name>
    <name type="common">Sleeping chironomid midge</name>
    <dbReference type="NCBI Taxonomy" id="319348"/>
    <lineage>
        <taxon>Eukaryota</taxon>
        <taxon>Metazoa</taxon>
        <taxon>Ecdysozoa</taxon>
        <taxon>Arthropoda</taxon>
        <taxon>Hexapoda</taxon>
        <taxon>Insecta</taxon>
        <taxon>Pterygota</taxon>
        <taxon>Neoptera</taxon>
        <taxon>Endopterygota</taxon>
        <taxon>Diptera</taxon>
        <taxon>Nematocera</taxon>
        <taxon>Chironomoidea</taxon>
        <taxon>Chironomidae</taxon>
        <taxon>Chironominae</taxon>
        <taxon>Polypedilum</taxon>
        <taxon>Polypedilum</taxon>
    </lineage>
</organism>
<keyword evidence="3" id="KW-0964">Secreted</keyword>
<comment type="caution">
    <text evidence="7">The sequence shown here is derived from an EMBL/GenBank/DDBJ whole genome shotgun (WGS) entry which is preliminary data.</text>
</comment>
<feature type="signal peptide" evidence="6">
    <location>
        <begin position="1"/>
        <end position="16"/>
    </location>
</feature>
<evidence type="ECO:0000256" key="3">
    <source>
        <dbReference type="ARBA" id="ARBA00022525"/>
    </source>
</evidence>
<dbReference type="Pfam" id="PF01395">
    <property type="entry name" value="PBP_GOBP"/>
    <property type="match status" value="1"/>
</dbReference>
<evidence type="ECO:0000256" key="4">
    <source>
        <dbReference type="ARBA" id="ARBA00022729"/>
    </source>
</evidence>
<accession>A0A9J6BQ10</accession>
<keyword evidence="5" id="KW-1015">Disulfide bond</keyword>
<evidence type="ECO:0000256" key="2">
    <source>
        <dbReference type="ARBA" id="ARBA00008098"/>
    </source>
</evidence>
<dbReference type="PANTHER" id="PTHR11857">
    <property type="entry name" value="ODORANT BINDING PROTEIN-RELATED"/>
    <property type="match status" value="1"/>
</dbReference>
<comment type="similarity">
    <text evidence="2">Belongs to the PBP/GOBP family.</text>
</comment>
<sequence>MKFFVILATVFVFATADLSPFREACKNELNIPEASIENYKRWQFNDEHSACYIECIFKKMGLFTDGNFNLDLLAQKLKGDDKTEEEIKPEIEKCIDNSITNHCDKAFNGFKCFKEKNLYRVQQSAHKH</sequence>
<gene>
    <name evidence="7" type="ORF">PVAND_002127</name>
</gene>
<dbReference type="SMART" id="SM00708">
    <property type="entry name" value="PhBP"/>
    <property type="match status" value="1"/>
</dbReference>
<dbReference type="GO" id="GO:0007608">
    <property type="term" value="P:sensory perception of smell"/>
    <property type="evidence" value="ECO:0007669"/>
    <property type="project" value="TreeGrafter"/>
</dbReference>
<feature type="chain" id="PRO_5039926528" description="Odorant binding protein" evidence="6">
    <location>
        <begin position="17"/>
        <end position="128"/>
    </location>
</feature>
<dbReference type="SUPFAM" id="SSF47565">
    <property type="entry name" value="Insect pheromone/odorant-binding proteins"/>
    <property type="match status" value="1"/>
</dbReference>
<dbReference type="InterPro" id="IPR036728">
    <property type="entry name" value="PBP_GOBP_sf"/>
</dbReference>
<dbReference type="AlphaFoldDB" id="A0A9J6BQ10"/>
<dbReference type="Proteomes" id="UP001107558">
    <property type="component" value="Chromosome 3"/>
</dbReference>
<keyword evidence="4 6" id="KW-0732">Signal</keyword>
<proteinExistence type="inferred from homology"/>
<dbReference type="PANTHER" id="PTHR11857:SF46">
    <property type="entry name" value="GENERAL ODORANT-BINDING PROTEIN 99A-RELATED"/>
    <property type="match status" value="1"/>
</dbReference>
<evidence type="ECO:0000313" key="7">
    <source>
        <dbReference type="EMBL" id="KAG5671961.1"/>
    </source>
</evidence>
<dbReference type="Gene3D" id="1.10.238.20">
    <property type="entry name" value="Pheromone/general odorant binding protein domain"/>
    <property type="match status" value="1"/>
</dbReference>
<evidence type="ECO:0000256" key="5">
    <source>
        <dbReference type="ARBA" id="ARBA00023157"/>
    </source>
</evidence>
<evidence type="ECO:0008006" key="9">
    <source>
        <dbReference type="Google" id="ProtNLM"/>
    </source>
</evidence>
<dbReference type="GO" id="GO:0005615">
    <property type="term" value="C:extracellular space"/>
    <property type="evidence" value="ECO:0007669"/>
    <property type="project" value="TreeGrafter"/>
</dbReference>
<comment type="subcellular location">
    <subcellularLocation>
        <location evidence="1">Secreted</location>
    </subcellularLocation>
</comment>
<evidence type="ECO:0000256" key="1">
    <source>
        <dbReference type="ARBA" id="ARBA00004613"/>
    </source>
</evidence>
<name>A0A9J6BQ10_POLVA</name>
<evidence type="ECO:0000313" key="8">
    <source>
        <dbReference type="Proteomes" id="UP001107558"/>
    </source>
</evidence>
<keyword evidence="8" id="KW-1185">Reference proteome</keyword>
<reference evidence="7" key="1">
    <citation type="submission" date="2021-03" db="EMBL/GenBank/DDBJ databases">
        <title>Chromosome level genome of the anhydrobiotic midge Polypedilum vanderplanki.</title>
        <authorList>
            <person name="Yoshida Y."/>
            <person name="Kikawada T."/>
            <person name="Gusev O."/>
        </authorList>
    </citation>
    <scope>NUCLEOTIDE SEQUENCE</scope>
    <source>
        <strain evidence="7">NIAS01</strain>
        <tissue evidence="7">Whole body or cell culture</tissue>
    </source>
</reference>